<evidence type="ECO:0000256" key="3">
    <source>
        <dbReference type="ARBA" id="ARBA00023012"/>
    </source>
</evidence>
<organism evidence="7 8">
    <name type="scientific">Massilia terrae</name>
    <dbReference type="NCBI Taxonomy" id="1811224"/>
    <lineage>
        <taxon>Bacteria</taxon>
        <taxon>Pseudomonadati</taxon>
        <taxon>Pseudomonadota</taxon>
        <taxon>Betaproteobacteria</taxon>
        <taxon>Burkholderiales</taxon>
        <taxon>Oxalobacteraceae</taxon>
        <taxon>Telluria group</taxon>
        <taxon>Massilia</taxon>
    </lineage>
</organism>
<keyword evidence="2 7" id="KW-0418">Kinase</keyword>
<dbReference type="CDD" id="cd16917">
    <property type="entry name" value="HATPase_UhpB-NarQ-NarX-like"/>
    <property type="match status" value="1"/>
</dbReference>
<feature type="transmembrane region" description="Helical" evidence="4">
    <location>
        <begin position="20"/>
        <end position="38"/>
    </location>
</feature>
<keyword evidence="8" id="KW-1185">Reference proteome</keyword>
<gene>
    <name evidence="7" type="ORF">NX778_16570</name>
</gene>
<dbReference type="EMBL" id="JANUGU010000005">
    <property type="protein sequence ID" value="MCS0659686.1"/>
    <property type="molecule type" value="Genomic_DNA"/>
</dbReference>
<dbReference type="PANTHER" id="PTHR24421">
    <property type="entry name" value="NITRATE/NITRITE SENSOR PROTEIN NARX-RELATED"/>
    <property type="match status" value="1"/>
</dbReference>
<evidence type="ECO:0000259" key="5">
    <source>
        <dbReference type="Pfam" id="PF07730"/>
    </source>
</evidence>
<keyword evidence="4" id="KW-1133">Transmembrane helix</keyword>
<dbReference type="GO" id="GO:0016301">
    <property type="term" value="F:kinase activity"/>
    <property type="evidence" value="ECO:0007669"/>
    <property type="project" value="UniProtKB-KW"/>
</dbReference>
<dbReference type="RefSeq" id="WP_258812874.1">
    <property type="nucleotide sequence ID" value="NZ_JANUGU010000005.1"/>
</dbReference>
<dbReference type="Gene3D" id="3.30.565.10">
    <property type="entry name" value="Histidine kinase-like ATPase, C-terminal domain"/>
    <property type="match status" value="1"/>
</dbReference>
<name>A0ABT2D0E4_9BURK</name>
<dbReference type="Pfam" id="PF07730">
    <property type="entry name" value="HisKA_3"/>
    <property type="match status" value="1"/>
</dbReference>
<feature type="domain" description="Signal transduction histidine kinase subgroup 3 dimerisation and phosphoacceptor" evidence="5">
    <location>
        <begin position="177"/>
        <end position="243"/>
    </location>
</feature>
<evidence type="ECO:0000256" key="2">
    <source>
        <dbReference type="ARBA" id="ARBA00022777"/>
    </source>
</evidence>
<protein>
    <submittedName>
        <fullName evidence="7">Sensor histidine kinase</fullName>
    </submittedName>
</protein>
<feature type="transmembrane region" description="Helical" evidence="4">
    <location>
        <begin position="45"/>
        <end position="63"/>
    </location>
</feature>
<sequence>MNTLQRFLSMPWIPEEYGKMPYMWLCSLAFVLWKYLYVAPTVFEAVLLVLTGFVFLPVYFYSYRATTRQAVACVLATCVLGAMWAQYGFSNLFIFACAMCARVQPMRRAYQLMAFATAVAIAAGLALSPSRTMYMMPFLIIGIPVGIAAISESGLRRSRRALIRKQEEVEHMARIAERERISRDLHDLLGHSLSLIALKAELAGKLAERDPAAARSEISDIETAARKALSEVRAAVTGYRQSGLASALASARASLAAASVQLDEQVQQFPLAPASEHVLALALSEAVTNVVRHAGATHCRLDLAREGGVAVLRVADDGRLRADSDLKRGNGLTGMHERAAAAGGTLSILAGSGLTLELRLPLGEAACIAS</sequence>
<keyword evidence="3" id="KW-0902">Two-component regulatory system</keyword>
<dbReference type="InterPro" id="IPR050482">
    <property type="entry name" value="Sensor_HK_TwoCompSys"/>
</dbReference>
<dbReference type="Pfam" id="PF13581">
    <property type="entry name" value="HATPase_c_2"/>
    <property type="match status" value="1"/>
</dbReference>
<dbReference type="SUPFAM" id="SSF55874">
    <property type="entry name" value="ATPase domain of HSP90 chaperone/DNA topoisomerase II/histidine kinase"/>
    <property type="match status" value="1"/>
</dbReference>
<evidence type="ECO:0000313" key="7">
    <source>
        <dbReference type="EMBL" id="MCS0659686.1"/>
    </source>
</evidence>
<dbReference type="InterPro" id="IPR003594">
    <property type="entry name" value="HATPase_dom"/>
</dbReference>
<dbReference type="Proteomes" id="UP001204621">
    <property type="component" value="Unassembled WGS sequence"/>
</dbReference>
<keyword evidence="4" id="KW-0812">Transmembrane</keyword>
<keyword evidence="4" id="KW-0472">Membrane</keyword>
<evidence type="ECO:0000259" key="6">
    <source>
        <dbReference type="Pfam" id="PF13581"/>
    </source>
</evidence>
<evidence type="ECO:0000256" key="1">
    <source>
        <dbReference type="ARBA" id="ARBA00022679"/>
    </source>
</evidence>
<evidence type="ECO:0000313" key="8">
    <source>
        <dbReference type="Proteomes" id="UP001204621"/>
    </source>
</evidence>
<evidence type="ECO:0000256" key="4">
    <source>
        <dbReference type="SAM" id="Phobius"/>
    </source>
</evidence>
<feature type="transmembrane region" description="Helical" evidence="4">
    <location>
        <begin position="109"/>
        <end position="128"/>
    </location>
</feature>
<dbReference type="PANTHER" id="PTHR24421:SF63">
    <property type="entry name" value="SENSOR HISTIDINE KINASE DESK"/>
    <property type="match status" value="1"/>
</dbReference>
<keyword evidence="1" id="KW-0808">Transferase</keyword>
<proteinExistence type="predicted"/>
<accession>A0ABT2D0E4</accession>
<reference evidence="7 8" key="1">
    <citation type="submission" date="2022-08" db="EMBL/GenBank/DDBJ databases">
        <title>Reclassification of Massilia species as members of the genera Telluria, Duganella, Pseudoduganella, Mokoshia gen. nov. and Zemynaea gen. nov. using orthogonal and non-orthogonal genome-based approaches.</title>
        <authorList>
            <person name="Bowman J.P."/>
        </authorList>
    </citation>
    <scope>NUCLEOTIDE SEQUENCE [LARGE SCALE GENOMIC DNA]</scope>
    <source>
        <strain evidence="7 8">JCM 31606</strain>
    </source>
</reference>
<feature type="domain" description="Histidine kinase/HSP90-like ATPase" evidence="6">
    <location>
        <begin position="253"/>
        <end position="332"/>
    </location>
</feature>
<dbReference type="Gene3D" id="1.20.5.1930">
    <property type="match status" value="1"/>
</dbReference>
<comment type="caution">
    <text evidence="7">The sequence shown here is derived from an EMBL/GenBank/DDBJ whole genome shotgun (WGS) entry which is preliminary data.</text>
</comment>
<dbReference type="InterPro" id="IPR011712">
    <property type="entry name" value="Sig_transdc_His_kin_sub3_dim/P"/>
</dbReference>
<feature type="transmembrane region" description="Helical" evidence="4">
    <location>
        <begin position="134"/>
        <end position="155"/>
    </location>
</feature>
<dbReference type="InterPro" id="IPR036890">
    <property type="entry name" value="HATPase_C_sf"/>
</dbReference>
<feature type="transmembrane region" description="Helical" evidence="4">
    <location>
        <begin position="69"/>
        <end position="97"/>
    </location>
</feature>